<keyword evidence="1" id="KW-0067">ATP-binding</keyword>
<keyword evidence="1" id="KW-1003">Cell membrane</keyword>
<keyword evidence="1" id="KW-0406">Ion transport</keyword>
<evidence type="ECO:0000313" key="2">
    <source>
        <dbReference type="EMBL" id="UOG57470.1"/>
    </source>
</evidence>
<dbReference type="NCBIfam" id="TIGR00681">
    <property type="entry name" value="kdpC"/>
    <property type="match status" value="1"/>
</dbReference>
<dbReference type="GO" id="GO:0008556">
    <property type="term" value="F:P-type potassium transmembrane transporter activity"/>
    <property type="evidence" value="ECO:0007669"/>
    <property type="project" value="InterPro"/>
</dbReference>
<dbReference type="PANTHER" id="PTHR30042">
    <property type="entry name" value="POTASSIUM-TRANSPORTING ATPASE C CHAIN"/>
    <property type="match status" value="1"/>
</dbReference>
<feature type="transmembrane region" description="Helical" evidence="1">
    <location>
        <begin position="6"/>
        <end position="33"/>
    </location>
</feature>
<dbReference type="HAMAP" id="MF_00276">
    <property type="entry name" value="KdpC"/>
    <property type="match status" value="1"/>
</dbReference>
<evidence type="ECO:0000256" key="1">
    <source>
        <dbReference type="HAMAP-Rule" id="MF_00276"/>
    </source>
</evidence>
<comment type="similarity">
    <text evidence="1">Belongs to the KdpC family.</text>
</comment>
<keyword evidence="1" id="KW-0633">Potassium transport</keyword>
<dbReference type="Proteomes" id="UP000829829">
    <property type="component" value="Chromosome 1"/>
</dbReference>
<comment type="subunit">
    <text evidence="1">The system is composed of three essential subunits: KdpA, KdpB and KdpC.</text>
</comment>
<keyword evidence="1" id="KW-1133">Transmembrane helix</keyword>
<dbReference type="PIRSF" id="PIRSF001296">
    <property type="entry name" value="K_ATPase_KdpC"/>
    <property type="match status" value="1"/>
</dbReference>
<dbReference type="GO" id="GO:0005524">
    <property type="term" value="F:ATP binding"/>
    <property type="evidence" value="ECO:0007669"/>
    <property type="project" value="UniProtKB-UniRule"/>
</dbReference>
<dbReference type="EMBL" id="CP091957">
    <property type="protein sequence ID" value="UOG57470.1"/>
    <property type="molecule type" value="Genomic_DNA"/>
</dbReference>
<keyword evidence="1" id="KW-0630">Potassium</keyword>
<keyword evidence="1" id="KW-0547">Nucleotide-binding</keyword>
<proteinExistence type="inferred from homology"/>
<evidence type="ECO:0000313" key="3">
    <source>
        <dbReference type="Proteomes" id="UP000829829"/>
    </source>
</evidence>
<dbReference type="GO" id="GO:0005886">
    <property type="term" value="C:plasma membrane"/>
    <property type="evidence" value="ECO:0007669"/>
    <property type="project" value="UniProtKB-SubCell"/>
</dbReference>
<reference evidence="2" key="1">
    <citation type="submission" date="2022-02" db="EMBL/GenBank/DDBJ databases">
        <title>The genetically variable rfb locus in Leptospira is a mobile cassette and a molecular signature of serovar identity.</title>
        <authorList>
            <person name="Nieves C."/>
            <person name="Vincent A.T."/>
            <person name="Zarantonelli L."/>
            <person name="Picardeau M."/>
            <person name="Veyrier F.J."/>
            <person name="Buschiazzo A."/>
        </authorList>
    </citation>
    <scope>NUCLEOTIDE SEQUENCE</scope>
    <source>
        <strain evidence="2">IP1512017</strain>
    </source>
</reference>
<comment type="subcellular location">
    <subcellularLocation>
        <location evidence="1">Cell membrane</location>
        <topology evidence="1">Single-pass membrane protein</topology>
    </subcellularLocation>
</comment>
<keyword evidence="1" id="KW-0472">Membrane</keyword>
<accession>A0A9Q8RJ08</accession>
<dbReference type="Pfam" id="PF02669">
    <property type="entry name" value="KdpC"/>
    <property type="match status" value="1"/>
</dbReference>
<dbReference type="RefSeq" id="WP_004430119.1">
    <property type="nucleotide sequence ID" value="NZ_CP091928.1"/>
</dbReference>
<protein>
    <recommendedName>
        <fullName evidence="1">Potassium-transporting ATPase KdpC subunit</fullName>
    </recommendedName>
    <alternativeName>
        <fullName evidence="1">ATP phosphohydrolase [potassium-transporting] C chain</fullName>
    </alternativeName>
    <alternativeName>
        <fullName evidence="1">Potassium-binding and translocating subunit C</fullName>
    </alternativeName>
    <alternativeName>
        <fullName evidence="1">Potassium-translocating ATPase C chain</fullName>
    </alternativeName>
</protein>
<dbReference type="PANTHER" id="PTHR30042:SF2">
    <property type="entry name" value="POTASSIUM-TRANSPORTING ATPASE KDPC SUBUNIT"/>
    <property type="match status" value="1"/>
</dbReference>
<dbReference type="AlphaFoldDB" id="A0A9Q8RJ08"/>
<gene>
    <name evidence="1 2" type="primary">kdpC</name>
    <name evidence="2" type="ORF">MAL03_04780</name>
</gene>
<keyword evidence="1" id="KW-0812">Transmembrane</keyword>
<organism evidence="2 3">
    <name type="scientific">Leptospira noguchii</name>
    <dbReference type="NCBI Taxonomy" id="28182"/>
    <lineage>
        <taxon>Bacteria</taxon>
        <taxon>Pseudomonadati</taxon>
        <taxon>Spirochaetota</taxon>
        <taxon>Spirochaetia</taxon>
        <taxon>Leptospirales</taxon>
        <taxon>Leptospiraceae</taxon>
        <taxon>Leptospira</taxon>
    </lineage>
</organism>
<keyword evidence="1" id="KW-0813">Transport</keyword>
<name>A0A9Q8RJ08_9LEPT</name>
<dbReference type="InterPro" id="IPR003820">
    <property type="entry name" value="KdpC"/>
</dbReference>
<sequence>MIFLNTVIISIRLLLVLTLITGILYPIVITGFAERFFPFRSGGSRIVIQGKTVGSELIVQKFTKNKYFWPRPSYTTGASNASVTNASLRAKVEERKKILLEKHPDQKQVPSDLLFASGSGLDPHISPDSARFQINRVAKSRKLTEGQILRLKDIVEGSIEKGYIGENRINVLLLNLKLDSEFGTILE</sequence>
<comment type="function">
    <text evidence="1">Part of the high-affinity ATP-driven potassium transport (or Kdp) system, which catalyzes the hydrolysis of ATP coupled with the electrogenic transport of potassium into the cytoplasm. This subunit acts as a catalytic chaperone that increases the ATP-binding affinity of the ATP-hydrolyzing subunit KdpB by the formation of a transient KdpB/KdpC/ATP ternary complex.</text>
</comment>